<keyword evidence="6 9" id="KW-0472">Membrane</keyword>
<organism evidence="10 11">
    <name type="scientific">Gordonia alkaliphila</name>
    <dbReference type="NCBI Taxonomy" id="1053547"/>
    <lineage>
        <taxon>Bacteria</taxon>
        <taxon>Bacillati</taxon>
        <taxon>Actinomycetota</taxon>
        <taxon>Actinomycetes</taxon>
        <taxon>Mycobacteriales</taxon>
        <taxon>Gordoniaceae</taxon>
        <taxon>Gordonia</taxon>
    </lineage>
</organism>
<keyword evidence="5 9" id="KW-1133">Transmembrane helix</keyword>
<dbReference type="InterPro" id="IPR018584">
    <property type="entry name" value="GT87"/>
</dbReference>
<feature type="transmembrane region" description="Helical" evidence="9">
    <location>
        <begin position="224"/>
        <end position="252"/>
    </location>
</feature>
<feature type="transmembrane region" description="Helical" evidence="9">
    <location>
        <begin position="354"/>
        <end position="376"/>
    </location>
</feature>
<evidence type="ECO:0000256" key="6">
    <source>
        <dbReference type="ARBA" id="ARBA00023136"/>
    </source>
</evidence>
<sequence length="501" mass="54925">MNDGREWESPAPLDADPRIDTDRELPSRSNAQVAAASGVIGGPVGLHAAVGRSRFWTPVRAVLLMALVVLAVSWTGKAGCLQQSPVPAAPGEDATGEMRLNWDNQRQYYSLCYTDIVATYAAQRLTPRDLQQGTMPYRTYWYDDAASTGTKRYTDQPVLIGLTMYVAAKATQGWQALVDGTAIPKQLDVVTFFNIAALLITLFWLLAVWATMKTDRRRLWRGALVALSPLVLVHAFTAFDVIPVALVALALLCWSRERVLLAGVFGGLAAAAALYPLLLLPALAVICVRDRRMQDFWAFLTCGGIAWLAVNLPVMVSYPRGWGEFYRTWWQRGVEPDSLYHQVMRLTGWAPSATLLNVLSLTLLAAVIAAVAYLALRAEVTPTLAQLMFLLVAGYLLVGTTWHPQSSLWLVPLAVLAVPYIRLLVAVMVIDALVWVPRMGLFLDPERKWLNEDWFSVAVVIRAIAVLILCAVVVRDLLARTPQPSPPAPPVPAAPYAGATS</sequence>
<accession>A0ABP8ZJH8</accession>
<keyword evidence="2" id="KW-1003">Cell membrane</keyword>
<evidence type="ECO:0000313" key="10">
    <source>
        <dbReference type="EMBL" id="GAA4758003.1"/>
    </source>
</evidence>
<evidence type="ECO:0000256" key="8">
    <source>
        <dbReference type="SAM" id="MobiDB-lite"/>
    </source>
</evidence>
<keyword evidence="4 9" id="KW-0812">Transmembrane</keyword>
<dbReference type="PIRSF" id="PIRSF010361">
    <property type="entry name" value="UCP010361"/>
    <property type="match status" value="1"/>
</dbReference>
<evidence type="ECO:0000313" key="11">
    <source>
        <dbReference type="Proteomes" id="UP001500822"/>
    </source>
</evidence>
<dbReference type="InterPro" id="IPR016570">
    <property type="entry name" value="UCP010361"/>
</dbReference>
<feature type="compositionally biased region" description="Pro residues" evidence="8">
    <location>
        <begin position="483"/>
        <end position="493"/>
    </location>
</feature>
<evidence type="ECO:0000256" key="1">
    <source>
        <dbReference type="ARBA" id="ARBA00004651"/>
    </source>
</evidence>
<protein>
    <submittedName>
        <fullName evidence="10">Glycosyltransferase family 87 protein</fullName>
    </submittedName>
</protein>
<feature type="transmembrane region" description="Helical" evidence="9">
    <location>
        <begin position="454"/>
        <end position="474"/>
    </location>
</feature>
<evidence type="ECO:0000256" key="4">
    <source>
        <dbReference type="ARBA" id="ARBA00022692"/>
    </source>
</evidence>
<feature type="transmembrane region" description="Helical" evidence="9">
    <location>
        <begin position="192"/>
        <end position="212"/>
    </location>
</feature>
<comment type="similarity">
    <text evidence="7">Belongs to the glycosyltransferase 87 family.</text>
</comment>
<evidence type="ECO:0000256" key="3">
    <source>
        <dbReference type="ARBA" id="ARBA00022679"/>
    </source>
</evidence>
<feature type="transmembrane region" description="Helical" evidence="9">
    <location>
        <begin position="296"/>
        <end position="316"/>
    </location>
</feature>
<feature type="transmembrane region" description="Helical" evidence="9">
    <location>
        <begin position="258"/>
        <end position="284"/>
    </location>
</feature>
<keyword evidence="3" id="KW-0808">Transferase</keyword>
<dbReference type="RefSeq" id="WP_345314325.1">
    <property type="nucleotide sequence ID" value="NZ_BAABIE010000020.1"/>
</dbReference>
<proteinExistence type="inferred from homology"/>
<feature type="transmembrane region" description="Helical" evidence="9">
    <location>
        <begin position="383"/>
        <end position="402"/>
    </location>
</feature>
<dbReference type="Proteomes" id="UP001500822">
    <property type="component" value="Unassembled WGS sequence"/>
</dbReference>
<feature type="compositionally biased region" description="Basic and acidic residues" evidence="8">
    <location>
        <begin position="15"/>
        <end position="26"/>
    </location>
</feature>
<comment type="subcellular location">
    <subcellularLocation>
        <location evidence="1">Cell membrane</location>
        <topology evidence="1">Multi-pass membrane protein</topology>
    </subcellularLocation>
</comment>
<keyword evidence="11" id="KW-1185">Reference proteome</keyword>
<reference evidence="11" key="1">
    <citation type="journal article" date="2019" name="Int. J. Syst. Evol. Microbiol.">
        <title>The Global Catalogue of Microorganisms (GCM) 10K type strain sequencing project: providing services to taxonomists for standard genome sequencing and annotation.</title>
        <authorList>
            <consortium name="The Broad Institute Genomics Platform"/>
            <consortium name="The Broad Institute Genome Sequencing Center for Infectious Disease"/>
            <person name="Wu L."/>
            <person name="Ma J."/>
        </authorList>
    </citation>
    <scope>NUCLEOTIDE SEQUENCE [LARGE SCALE GENOMIC DNA]</scope>
    <source>
        <strain evidence="11">JCM 18077</strain>
    </source>
</reference>
<evidence type="ECO:0000256" key="7">
    <source>
        <dbReference type="ARBA" id="ARBA00024033"/>
    </source>
</evidence>
<dbReference type="EMBL" id="BAABIE010000020">
    <property type="protein sequence ID" value="GAA4758003.1"/>
    <property type="molecule type" value="Genomic_DNA"/>
</dbReference>
<comment type="caution">
    <text evidence="10">The sequence shown here is derived from an EMBL/GenBank/DDBJ whole genome shotgun (WGS) entry which is preliminary data.</text>
</comment>
<feature type="transmembrane region" description="Helical" evidence="9">
    <location>
        <begin position="408"/>
        <end position="434"/>
    </location>
</feature>
<evidence type="ECO:0000256" key="5">
    <source>
        <dbReference type="ARBA" id="ARBA00022989"/>
    </source>
</evidence>
<feature type="region of interest" description="Disordered" evidence="8">
    <location>
        <begin position="482"/>
        <end position="501"/>
    </location>
</feature>
<evidence type="ECO:0000256" key="2">
    <source>
        <dbReference type="ARBA" id="ARBA00022475"/>
    </source>
</evidence>
<gene>
    <name evidence="10" type="ORF">GCM10023217_32900</name>
</gene>
<name>A0ABP8ZJH8_9ACTN</name>
<feature type="region of interest" description="Disordered" evidence="8">
    <location>
        <begin position="1"/>
        <end position="28"/>
    </location>
</feature>
<dbReference type="Pfam" id="PF09594">
    <property type="entry name" value="GT87"/>
    <property type="match status" value="1"/>
</dbReference>
<evidence type="ECO:0000256" key="9">
    <source>
        <dbReference type="SAM" id="Phobius"/>
    </source>
</evidence>